<dbReference type="GO" id="GO:0030288">
    <property type="term" value="C:outer membrane-bounded periplasmic space"/>
    <property type="evidence" value="ECO:0007669"/>
    <property type="project" value="TreeGrafter"/>
</dbReference>
<evidence type="ECO:0000256" key="4">
    <source>
        <dbReference type="ARBA" id="ARBA00022645"/>
    </source>
</evidence>
<evidence type="ECO:0000256" key="5">
    <source>
        <dbReference type="ARBA" id="ARBA00022670"/>
    </source>
</evidence>
<feature type="transmembrane region" description="Helical" evidence="12">
    <location>
        <begin position="20"/>
        <end position="42"/>
    </location>
</feature>
<dbReference type="SUPFAM" id="SSF53955">
    <property type="entry name" value="Lysozyme-like"/>
    <property type="match status" value="1"/>
</dbReference>
<evidence type="ECO:0000256" key="11">
    <source>
        <dbReference type="ARBA" id="ARBA00049902"/>
    </source>
</evidence>
<feature type="domain" description="Penicillin-binding protein transpeptidase" evidence="13">
    <location>
        <begin position="321"/>
        <end position="588"/>
    </location>
</feature>
<evidence type="ECO:0000313" key="15">
    <source>
        <dbReference type="EMBL" id="MBK1856185.1"/>
    </source>
</evidence>
<dbReference type="InterPro" id="IPR001460">
    <property type="entry name" value="PCN-bd_Tpept"/>
</dbReference>
<evidence type="ECO:0000256" key="9">
    <source>
        <dbReference type="ARBA" id="ARBA00023268"/>
    </source>
</evidence>
<evidence type="ECO:0000256" key="7">
    <source>
        <dbReference type="ARBA" id="ARBA00022679"/>
    </source>
</evidence>
<dbReference type="Gene3D" id="1.10.3810.10">
    <property type="entry name" value="Biosynthetic peptidoglycan transglycosylase-like"/>
    <property type="match status" value="1"/>
</dbReference>
<dbReference type="InterPro" id="IPR050396">
    <property type="entry name" value="Glycosyltr_51/Transpeptidase"/>
</dbReference>
<keyword evidence="6" id="KW-0328">Glycosyltransferase</keyword>
<dbReference type="Pfam" id="PF00905">
    <property type="entry name" value="Transpeptidase"/>
    <property type="match status" value="1"/>
</dbReference>
<dbReference type="RefSeq" id="WP_309490799.1">
    <property type="nucleotide sequence ID" value="NZ_JAENIG010000010.1"/>
</dbReference>
<dbReference type="InterPro" id="IPR011815">
    <property type="entry name" value="PBP_1c"/>
</dbReference>
<dbReference type="PANTHER" id="PTHR32282">
    <property type="entry name" value="BINDING PROTEIN TRANSPEPTIDASE, PUTATIVE-RELATED"/>
    <property type="match status" value="1"/>
</dbReference>
<comment type="catalytic activity">
    <reaction evidence="11">
        <text>[GlcNAc-(1-&gt;4)-Mur2Ac(oyl-L-Ala-gamma-D-Glu-L-Lys-D-Ala-D-Ala)](n)-di-trans,octa-cis-undecaprenyl diphosphate + beta-D-GlcNAc-(1-&gt;4)-Mur2Ac(oyl-L-Ala-gamma-D-Glu-L-Lys-D-Ala-D-Ala)-di-trans,octa-cis-undecaprenyl diphosphate = [GlcNAc-(1-&gt;4)-Mur2Ac(oyl-L-Ala-gamma-D-Glu-L-Lys-D-Ala-D-Ala)](n+1)-di-trans,octa-cis-undecaprenyl diphosphate + di-trans,octa-cis-undecaprenyl diphosphate + H(+)</text>
        <dbReference type="Rhea" id="RHEA:23708"/>
        <dbReference type="Rhea" id="RHEA-COMP:9602"/>
        <dbReference type="Rhea" id="RHEA-COMP:9603"/>
        <dbReference type="ChEBI" id="CHEBI:15378"/>
        <dbReference type="ChEBI" id="CHEBI:58405"/>
        <dbReference type="ChEBI" id="CHEBI:60033"/>
        <dbReference type="ChEBI" id="CHEBI:78435"/>
        <dbReference type="EC" id="2.4.99.28"/>
    </reaction>
</comment>
<sequence>MNICRPSWLRSRAPKLRRKLPHLTLTGFVLGLGGYFLLPFAFTVPPDIATGPSSSVVLLDRDGVPLDHWVRSDYYRHRATSLDDLPHDLIHATLAAEDKRFYQHGGVDFRATARALRDSWDQKRFVSGASTVTQQTVKLSSKRASRTFTTKIREYLTARHVEMIYDKDHILTSYFNHLDYGNRSQGPLQAARHYFDKPLSQLSLAECALLAGLPQAPSRLNPRRNPEAALKRRNWILDRMAIVYDIDPERITRAKAEPLKLNRGRRERTAPHLVQIMRRSRTADSTTEIRSSISAPLQQDITEIVRQQITALQKKHIQHAAVVVIENRTGEVLAHVGSPFFHQSNGGQIDASRTARSPGSALKPFTYLLAYESGGMTPATIIADIPTRYSDARGEKTFVNYDRQHSGPVTIHHALANSLNVPAVRVLNSVGGAEALQKQLQSFGISTLNEKPIHYGLGLTLGSGDVTLLELTNAYASLARMGVYKPVSYLTKKQHAEHHVASYRSCWMLAQTMTDNSARSAAFGTHSPLRLPFPCAVKTGTSTDFRDNWCLGFTKDYTVGVWAGNLDNSPMRGISGVTGAGPIFHATMLRLHRDHPPTWFERPDEMTDCLVHSSTGKRLTQKSAHGIAMALPQQQVPLPARAADFDQLGRVMLDVRYADWMSQEGDRNRYALSLQNEQLIVTQTPLRILSPSREARYLLDPDLPGQGKRLLLSTDFPGEVTWSCETLDIQSHDGQATANLTEGEHIIILTDSSKRSSSRKIIVEQL</sequence>
<keyword evidence="12" id="KW-0812">Transmembrane</keyword>
<accession>A0AAE2VCZ1</accession>
<keyword evidence="12" id="KW-1133">Transmembrane helix</keyword>
<keyword evidence="16" id="KW-1185">Reference proteome</keyword>
<evidence type="ECO:0000259" key="13">
    <source>
        <dbReference type="Pfam" id="PF00905"/>
    </source>
</evidence>
<evidence type="ECO:0000313" key="16">
    <source>
        <dbReference type="Proteomes" id="UP000634206"/>
    </source>
</evidence>
<proteinExistence type="inferred from homology"/>
<dbReference type="GO" id="GO:0008658">
    <property type="term" value="F:penicillin binding"/>
    <property type="evidence" value="ECO:0007669"/>
    <property type="project" value="InterPro"/>
</dbReference>
<keyword evidence="5" id="KW-0645">Protease</keyword>
<comment type="pathway">
    <text evidence="1">Cell wall biogenesis; peptidoglycan biosynthesis.</text>
</comment>
<organism evidence="15 16">
    <name type="scientific">Oceaniferula flava</name>
    <dbReference type="NCBI Taxonomy" id="2800421"/>
    <lineage>
        <taxon>Bacteria</taxon>
        <taxon>Pseudomonadati</taxon>
        <taxon>Verrucomicrobiota</taxon>
        <taxon>Verrucomicrobiia</taxon>
        <taxon>Verrucomicrobiales</taxon>
        <taxon>Verrucomicrobiaceae</taxon>
        <taxon>Oceaniferula</taxon>
    </lineage>
</organism>
<dbReference type="GO" id="GO:0004180">
    <property type="term" value="F:carboxypeptidase activity"/>
    <property type="evidence" value="ECO:0007669"/>
    <property type="project" value="UniProtKB-KW"/>
</dbReference>
<dbReference type="NCBIfam" id="TIGR02073">
    <property type="entry name" value="PBP_1c"/>
    <property type="match status" value="1"/>
</dbReference>
<dbReference type="GO" id="GO:0008955">
    <property type="term" value="F:peptidoglycan glycosyltransferase activity"/>
    <property type="evidence" value="ECO:0007669"/>
    <property type="project" value="UniProtKB-EC"/>
</dbReference>
<keyword evidence="8" id="KW-0378">Hydrolase</keyword>
<evidence type="ECO:0000256" key="8">
    <source>
        <dbReference type="ARBA" id="ARBA00022801"/>
    </source>
</evidence>
<evidence type="ECO:0000256" key="6">
    <source>
        <dbReference type="ARBA" id="ARBA00022676"/>
    </source>
</evidence>
<evidence type="ECO:0000256" key="10">
    <source>
        <dbReference type="ARBA" id="ARBA00044770"/>
    </source>
</evidence>
<keyword evidence="12" id="KW-0472">Membrane</keyword>
<dbReference type="SUPFAM" id="SSF56601">
    <property type="entry name" value="beta-lactamase/transpeptidase-like"/>
    <property type="match status" value="1"/>
</dbReference>
<comment type="caution">
    <text evidence="15">The sequence shown here is derived from an EMBL/GenBank/DDBJ whole genome shotgun (WGS) entry which is preliminary data.</text>
</comment>
<comment type="similarity">
    <text evidence="2">In the C-terminal section; belongs to the transpeptidase family.</text>
</comment>
<dbReference type="AlphaFoldDB" id="A0AAE2VCZ1"/>
<dbReference type="GO" id="GO:0009252">
    <property type="term" value="P:peptidoglycan biosynthetic process"/>
    <property type="evidence" value="ECO:0007669"/>
    <property type="project" value="InterPro"/>
</dbReference>
<dbReference type="Proteomes" id="UP000634206">
    <property type="component" value="Unassembled WGS sequence"/>
</dbReference>
<comment type="similarity">
    <text evidence="3">In the N-terminal section; belongs to the glycosyltransferase 51 family.</text>
</comment>
<evidence type="ECO:0000259" key="14">
    <source>
        <dbReference type="Pfam" id="PF00912"/>
    </source>
</evidence>
<gene>
    <name evidence="15" type="primary">pbpC</name>
    <name evidence="15" type="ORF">JIN83_14525</name>
</gene>
<dbReference type="EMBL" id="JAENIG010000010">
    <property type="protein sequence ID" value="MBK1856185.1"/>
    <property type="molecule type" value="Genomic_DNA"/>
</dbReference>
<reference evidence="15" key="1">
    <citation type="submission" date="2021-01" db="EMBL/GenBank/DDBJ databases">
        <title>Modified the classification status of verrucomicrobia.</title>
        <authorList>
            <person name="Feng X."/>
        </authorList>
    </citation>
    <scope>NUCLEOTIDE SEQUENCE</scope>
    <source>
        <strain evidence="15">5K15</strain>
    </source>
</reference>
<name>A0AAE2VCZ1_9BACT</name>
<dbReference type="GO" id="GO:0006508">
    <property type="term" value="P:proteolysis"/>
    <property type="evidence" value="ECO:0007669"/>
    <property type="project" value="UniProtKB-KW"/>
</dbReference>
<keyword evidence="9" id="KW-0511">Multifunctional enzyme</keyword>
<dbReference type="Gene3D" id="3.40.710.10">
    <property type="entry name" value="DD-peptidase/beta-lactamase superfamily"/>
    <property type="match status" value="1"/>
</dbReference>
<keyword evidence="4" id="KW-0121">Carboxypeptidase</keyword>
<evidence type="ECO:0000256" key="1">
    <source>
        <dbReference type="ARBA" id="ARBA00004752"/>
    </source>
</evidence>
<dbReference type="InterPro" id="IPR001264">
    <property type="entry name" value="Glyco_trans_51"/>
</dbReference>
<dbReference type="Pfam" id="PF00912">
    <property type="entry name" value="Transgly"/>
    <property type="match status" value="1"/>
</dbReference>
<evidence type="ECO:0000256" key="2">
    <source>
        <dbReference type="ARBA" id="ARBA00007090"/>
    </source>
</evidence>
<protein>
    <recommendedName>
        <fullName evidence="10">peptidoglycan glycosyltransferase</fullName>
        <ecNumber evidence="10">2.4.99.28</ecNumber>
    </recommendedName>
</protein>
<dbReference type="InterPro" id="IPR023346">
    <property type="entry name" value="Lysozyme-like_dom_sf"/>
</dbReference>
<evidence type="ECO:0000256" key="12">
    <source>
        <dbReference type="SAM" id="Phobius"/>
    </source>
</evidence>
<dbReference type="InterPro" id="IPR012338">
    <property type="entry name" value="Beta-lactam/transpept-like"/>
</dbReference>
<keyword evidence="7" id="KW-0808">Transferase</keyword>
<evidence type="ECO:0000256" key="3">
    <source>
        <dbReference type="ARBA" id="ARBA00007739"/>
    </source>
</evidence>
<dbReference type="PANTHER" id="PTHR32282:SF15">
    <property type="entry name" value="PENICILLIN-BINDING PROTEIN 1C"/>
    <property type="match status" value="1"/>
</dbReference>
<feature type="domain" description="Glycosyl transferase family 51" evidence="14">
    <location>
        <begin position="74"/>
        <end position="240"/>
    </location>
</feature>
<dbReference type="EC" id="2.4.99.28" evidence="10"/>
<dbReference type="InterPro" id="IPR036950">
    <property type="entry name" value="PBP_transglycosylase"/>
</dbReference>